<name>A0ABP2AMT5_SARVE</name>
<sequence length="180" mass="21635">MIRLFENYIGENFDKIEDIDNPIFHFSLLNELIKYYLDNDSKNCDKLKMKLELIKNNINHKYKISSNFNSVTKNILDEKIELIEKQLFLSKNMKETEYLIEDIYDILVHGYDYRNDPYGYIYKIGVAAPPIGLPFEKYADKFSFYDKIHQLKSMYLILKIFSNIKVAEFKEFEDFFEKII</sequence>
<organism evidence="1 2">
    <name type="scientific">Sarcina ventriculi</name>
    <name type="common">Clostridium ventriculi</name>
    <dbReference type="NCBI Taxonomy" id="1267"/>
    <lineage>
        <taxon>Bacteria</taxon>
        <taxon>Bacillati</taxon>
        <taxon>Bacillota</taxon>
        <taxon>Clostridia</taxon>
        <taxon>Eubacteriales</taxon>
        <taxon>Clostridiaceae</taxon>
        <taxon>Sarcina</taxon>
    </lineage>
</organism>
<evidence type="ECO:0000313" key="2">
    <source>
        <dbReference type="Proteomes" id="UP000095488"/>
    </source>
</evidence>
<gene>
    <name evidence="1" type="ORF">ERS852473_00573</name>
</gene>
<dbReference type="EMBL" id="CYZR01000002">
    <property type="protein sequence ID" value="CUN59329.1"/>
    <property type="molecule type" value="Genomic_DNA"/>
</dbReference>
<dbReference type="Proteomes" id="UP000095488">
    <property type="component" value="Unassembled WGS sequence"/>
</dbReference>
<accession>A0ABP2AMT5</accession>
<keyword evidence="2" id="KW-1185">Reference proteome</keyword>
<comment type="caution">
    <text evidence="1">The sequence shown here is derived from an EMBL/GenBank/DDBJ whole genome shotgun (WGS) entry which is preliminary data.</text>
</comment>
<protein>
    <submittedName>
        <fullName evidence="1">Uncharacterized protein</fullName>
    </submittedName>
</protein>
<evidence type="ECO:0000313" key="1">
    <source>
        <dbReference type="EMBL" id="CUN59329.1"/>
    </source>
</evidence>
<dbReference type="RefSeq" id="WP_055257461.1">
    <property type="nucleotide sequence ID" value="NZ_BCMW01000002.1"/>
</dbReference>
<reference evidence="1 2" key="1">
    <citation type="submission" date="2015-09" db="EMBL/GenBank/DDBJ databases">
        <authorList>
            <consortium name="Pathogen Informatics"/>
            <person name="Wu L."/>
            <person name="Ma J."/>
        </authorList>
    </citation>
    <scope>NUCLEOTIDE SEQUENCE [LARGE SCALE GENOMIC DNA]</scope>
    <source>
        <strain evidence="1 2">2789STDY5834858</strain>
    </source>
</reference>
<proteinExistence type="predicted"/>